<gene>
    <name evidence="6" type="ORF">GMORB2_5802</name>
</gene>
<feature type="domain" description="Symplekin/Pta1 N-terminal" evidence="5">
    <location>
        <begin position="159"/>
        <end position="251"/>
    </location>
</feature>
<dbReference type="PANTHER" id="PTHR15245">
    <property type="entry name" value="SYMPLEKIN-RELATED"/>
    <property type="match status" value="1"/>
</dbReference>
<comment type="subcellular location">
    <subcellularLocation>
        <location evidence="1">Nucleus</location>
    </subcellularLocation>
</comment>
<dbReference type="GO" id="GO:0006397">
    <property type="term" value="P:mRNA processing"/>
    <property type="evidence" value="ECO:0007669"/>
    <property type="project" value="UniProtKB-KW"/>
</dbReference>
<evidence type="ECO:0000256" key="4">
    <source>
        <dbReference type="SAM" id="MobiDB-lite"/>
    </source>
</evidence>
<dbReference type="EMBL" id="JAANYQ010000005">
    <property type="protein sequence ID" value="KAF4124086.1"/>
    <property type="molecule type" value="Genomic_DNA"/>
</dbReference>
<evidence type="ECO:0000256" key="3">
    <source>
        <dbReference type="ARBA" id="ARBA00023242"/>
    </source>
</evidence>
<dbReference type="InterPro" id="IPR016024">
    <property type="entry name" value="ARM-type_fold"/>
</dbReference>
<dbReference type="GeneID" id="55972027"/>
<keyword evidence="2" id="KW-0507">mRNA processing</keyword>
<reference evidence="6" key="1">
    <citation type="submission" date="2020-03" db="EMBL/GenBank/DDBJ databases">
        <title>Site-based positive gene gene selection in Geosmithia morbida across the United States reveals a broad range of putative effectors and factors for local host and environmental adapation.</title>
        <authorList>
            <person name="Onufrak A."/>
            <person name="Murdoch R.W."/>
            <person name="Gazis R."/>
            <person name="Huff M."/>
            <person name="Staton M."/>
            <person name="Klingeman W."/>
            <person name="Hadziabdic D."/>
        </authorList>
    </citation>
    <scope>NUCLEOTIDE SEQUENCE</scope>
    <source>
        <strain evidence="6">1262</strain>
    </source>
</reference>
<dbReference type="InterPro" id="IPR011989">
    <property type="entry name" value="ARM-like"/>
</dbReference>
<proteinExistence type="predicted"/>
<evidence type="ECO:0000259" key="5">
    <source>
        <dbReference type="Pfam" id="PF11935"/>
    </source>
</evidence>
<dbReference type="Pfam" id="PF11935">
    <property type="entry name" value="SYMPK_PTA1_N"/>
    <property type="match status" value="2"/>
</dbReference>
<evidence type="ECO:0000313" key="7">
    <source>
        <dbReference type="Proteomes" id="UP000749293"/>
    </source>
</evidence>
<accession>A0A9P4YVX7</accession>
<name>A0A9P4YVX7_9HYPO</name>
<comment type="caution">
    <text evidence="6">The sequence shown here is derived from an EMBL/GenBank/DDBJ whole genome shotgun (WGS) entry which is preliminary data.</text>
</comment>
<dbReference type="InterPro" id="IPR032460">
    <property type="entry name" value="Symplekin/Pta1_N"/>
</dbReference>
<protein>
    <submittedName>
        <fullName evidence="6">Symplekin</fullName>
    </submittedName>
</protein>
<dbReference type="Proteomes" id="UP000749293">
    <property type="component" value="Unassembled WGS sequence"/>
</dbReference>
<dbReference type="AlphaFoldDB" id="A0A9P4YVX7"/>
<feature type="domain" description="Symplekin/Pta1 N-terminal" evidence="5">
    <location>
        <begin position="96"/>
        <end position="154"/>
    </location>
</feature>
<evidence type="ECO:0000256" key="2">
    <source>
        <dbReference type="ARBA" id="ARBA00022664"/>
    </source>
</evidence>
<dbReference type="RefSeq" id="XP_035322738.1">
    <property type="nucleotide sequence ID" value="XM_035467772.1"/>
</dbReference>
<keyword evidence="7" id="KW-1185">Reference proteome</keyword>
<feature type="region of interest" description="Disordered" evidence="4">
    <location>
        <begin position="483"/>
        <end position="514"/>
    </location>
</feature>
<dbReference type="InterPro" id="IPR021850">
    <property type="entry name" value="Symplekin/Pta1"/>
</dbReference>
<dbReference type="SUPFAM" id="SSF48371">
    <property type="entry name" value="ARM repeat"/>
    <property type="match status" value="1"/>
</dbReference>
<feature type="region of interest" description="Disordered" evidence="4">
    <location>
        <begin position="249"/>
        <end position="269"/>
    </location>
</feature>
<organism evidence="6 7">
    <name type="scientific">Geosmithia morbida</name>
    <dbReference type="NCBI Taxonomy" id="1094350"/>
    <lineage>
        <taxon>Eukaryota</taxon>
        <taxon>Fungi</taxon>
        <taxon>Dikarya</taxon>
        <taxon>Ascomycota</taxon>
        <taxon>Pezizomycotina</taxon>
        <taxon>Sordariomycetes</taxon>
        <taxon>Hypocreomycetidae</taxon>
        <taxon>Hypocreales</taxon>
        <taxon>Bionectriaceae</taxon>
        <taxon>Geosmithia</taxon>
    </lineage>
</organism>
<dbReference type="OrthoDB" id="331600at2759"/>
<feature type="compositionally biased region" description="Basic and acidic residues" evidence="4">
    <location>
        <begin position="488"/>
        <end position="497"/>
    </location>
</feature>
<dbReference type="Gene3D" id="1.25.10.10">
    <property type="entry name" value="Leucine-rich Repeat Variant"/>
    <property type="match status" value="2"/>
</dbReference>
<sequence length="688" mass="76017">MANSAAAAPTLSVPEQIRQLNDARKLVLGDIQYYPSVVRGIVPIIKPTASTELRRWGANFLAEAFATPLLPNGEKETMQPYVLELLESMINNEHEDPQVLRSVIQTAASIYPLALRWTINNAYDTITWERVKAIKQRIFHIWDTTVPSVRICCINDALIVDATLNCLSILARTRPATSSRILNALINFDPLRLVATSPLTPKAKITIRSMEKTARILLMHLGKRDHQNPLVPRIQQYIERTMRAVAEALDGSGKKRSLEGGQQQEAYDAKRQRIDPAQIQILPLGPGPHSLADVFSLADAGALKSFDLSQVPGPLVAKLAVNTLARIDTQLLSRAIEAVRDRLETLRNAPIPELDPNTAPLGVDEDDDDYEPDFFLAEDTEQILNKLDNDATAQPPPPGPTEGAIPSALDDALGLRAFSLPAPQPLTPELALSAGNGVVARVLGMSKTAEESRKEKAGFTRLAASSGSRESWMTILTRLATRSTTGLEGEKGTHKEGDNEEEDEQKSSSTINTPTTLSDSIRNVLYNYVMEDFRKHFDVAVSWLCEEWYNDKMQGEAGGDGSRHYEQWTLRLLDGFLPYLHPQDKVLTRFLSEIPELNRAILSRVKTMCKDPSVVQLALTSLLYLVIMRPPIKEATLDTVQDIWNEYEEARPIAAKYLAKYRPGFLEAAMTDGTGDDGTPATSTAIAT</sequence>
<dbReference type="PANTHER" id="PTHR15245:SF20">
    <property type="entry name" value="SYMPLEKIN"/>
    <property type="match status" value="1"/>
</dbReference>
<evidence type="ECO:0000256" key="1">
    <source>
        <dbReference type="ARBA" id="ARBA00004123"/>
    </source>
</evidence>
<evidence type="ECO:0000313" key="6">
    <source>
        <dbReference type="EMBL" id="KAF4124086.1"/>
    </source>
</evidence>
<dbReference type="GO" id="GO:0005847">
    <property type="term" value="C:mRNA cleavage and polyadenylation specificity factor complex"/>
    <property type="evidence" value="ECO:0007669"/>
    <property type="project" value="TreeGrafter"/>
</dbReference>
<keyword evidence="3" id="KW-0539">Nucleus</keyword>